<sequence>MALKNSILILFQIFLCFELPLLLHSTKAQSWIRAGYWRYDSDLPSSEIDSTLFTHLIYAFADLNSSSFELSIASSTEEKISTFTETVKKKNPLITTLLSIGGGNTNFSEMVSSSSHRKSFIDSSIKVARLYGFQGLDFSWHLARTSLDMRNMGTFFQEWRNAASSEPRNSCDHRELILTSSCDYAPSDEENSCPVDSINRYLDWIYLLAYDYHTPLEENITGAHAALYDRSSNKDTAYGILVWRTRCLSSSKMVMALPYYGYAWTLLNPADNGVGAPATGPAVTQDGLMSYKQIKSVVKNNSAEVKYNSTYVVNYCSYGSTWIGFDDVKAVKQKISHAKKTQLRGYVAWHVANDDNWMLSSAAKEEGSKKKHKARMLLTILLPTATVILLIGALMYYCLLRRKHILNAKVPNSRETFAATSGDFQRNDHNLKVYSLEKLEAATKGFSIENKLGEGGYGPVYKGVLSHGQEIAVKKLSTTSTQGYEEFRNEVELTAKLQHVNLVRVLGFCIEHEEQMLIYEYMRNKSLDLYLFDPLRRFSLNWRKRVDIIEGVTQGLLYLQEYSRLTIIHRDLKSSNILLDDEMKPKISDFGMARIFTKDVQEANTGRIVGTYGYISPEYVKEGLYSTKTDVYSFGVLVLQIISGKRNAYYYGSNENMNFLEYAYEVWKEGKQMEFMDPSLDDTHSSCKVMKCMQIALLCVQEEANDRPSMLEVSSMLRSETAAMAVPKMPAFSRIIEDHHGNYALSRPNTSSVNNATVTELVPR</sequence>
<dbReference type="Proteomes" id="UP000596661">
    <property type="component" value="Chromosome 8"/>
</dbReference>
<dbReference type="PROSITE" id="PS50011">
    <property type="entry name" value="PROTEIN_KINASE_DOM"/>
    <property type="match status" value="1"/>
</dbReference>
<feature type="signal peptide" evidence="13">
    <location>
        <begin position="1"/>
        <end position="28"/>
    </location>
</feature>
<keyword evidence="9" id="KW-0325">Glycoprotein</keyword>
<dbReference type="InterPro" id="IPR011583">
    <property type="entry name" value="Chitinase_II/V-like_cat"/>
</dbReference>
<dbReference type="Gene3D" id="3.20.20.80">
    <property type="entry name" value="Glycosidases"/>
    <property type="match status" value="1"/>
</dbReference>
<evidence type="ECO:0000256" key="8">
    <source>
        <dbReference type="ARBA" id="ARBA00023157"/>
    </source>
</evidence>
<reference evidence="16" key="1">
    <citation type="submission" date="2018-11" db="EMBL/GenBank/DDBJ databases">
        <authorList>
            <person name="Grassa J C."/>
        </authorList>
    </citation>
    <scope>NUCLEOTIDE SEQUENCE [LARGE SCALE GENOMIC DNA]</scope>
</reference>
<dbReference type="GO" id="GO:0005524">
    <property type="term" value="F:ATP binding"/>
    <property type="evidence" value="ECO:0007669"/>
    <property type="project" value="UniProtKB-KW"/>
</dbReference>
<evidence type="ECO:0000259" key="14">
    <source>
        <dbReference type="PROSITE" id="PS50011"/>
    </source>
</evidence>
<evidence type="ECO:0000256" key="13">
    <source>
        <dbReference type="SAM" id="SignalP"/>
    </source>
</evidence>
<keyword evidence="12" id="KW-0472">Membrane</keyword>
<dbReference type="PROSITE" id="PS51910">
    <property type="entry name" value="GH18_2"/>
    <property type="match status" value="1"/>
</dbReference>
<gene>
    <name evidence="16" type="primary">LOC115694938</name>
</gene>
<dbReference type="FunFam" id="1.10.510.10:FF:001964">
    <property type="entry name" value="Uncharacterized protein"/>
    <property type="match status" value="1"/>
</dbReference>
<dbReference type="PANTHER" id="PTHR27002">
    <property type="entry name" value="RECEPTOR-LIKE SERINE/THREONINE-PROTEIN KINASE SD1-8"/>
    <property type="match status" value="1"/>
</dbReference>
<dbReference type="GO" id="GO:0005975">
    <property type="term" value="P:carbohydrate metabolic process"/>
    <property type="evidence" value="ECO:0007669"/>
    <property type="project" value="InterPro"/>
</dbReference>
<dbReference type="SUPFAM" id="SSF56112">
    <property type="entry name" value="Protein kinase-like (PK-like)"/>
    <property type="match status" value="1"/>
</dbReference>
<dbReference type="SUPFAM" id="SSF54556">
    <property type="entry name" value="Chitinase insertion domain"/>
    <property type="match status" value="1"/>
</dbReference>
<dbReference type="PANTHER" id="PTHR27002:SF1077">
    <property type="entry name" value="CYSTEINE-RICH RECEPTOR-LIKE PROTEIN KINASE 4"/>
    <property type="match status" value="1"/>
</dbReference>
<evidence type="ECO:0000256" key="1">
    <source>
        <dbReference type="ARBA" id="ARBA00012513"/>
    </source>
</evidence>
<evidence type="ECO:0000313" key="16">
    <source>
        <dbReference type="EnsemblPlants" id="cds.evm.model.08.412"/>
    </source>
</evidence>
<dbReference type="Gramene" id="evm.model.08.412">
    <property type="protein sequence ID" value="cds.evm.model.08.412"/>
    <property type="gene ID" value="evm.TU.08.412"/>
</dbReference>
<proteinExistence type="predicted"/>
<dbReference type="InterPro" id="IPR011009">
    <property type="entry name" value="Kinase-like_dom_sf"/>
</dbReference>
<dbReference type="CDD" id="cd14066">
    <property type="entry name" value="STKc_IRAK"/>
    <property type="match status" value="1"/>
</dbReference>
<keyword evidence="5" id="KW-0547">Nucleotide-binding</keyword>
<evidence type="ECO:0000256" key="7">
    <source>
        <dbReference type="ARBA" id="ARBA00022840"/>
    </source>
</evidence>
<dbReference type="InterPro" id="IPR001223">
    <property type="entry name" value="Glyco_hydro18_cat"/>
</dbReference>
<evidence type="ECO:0000256" key="12">
    <source>
        <dbReference type="SAM" id="Phobius"/>
    </source>
</evidence>
<dbReference type="EnsemblPlants" id="evm.model.08.412">
    <property type="protein sequence ID" value="cds.evm.model.08.412"/>
    <property type="gene ID" value="evm.TU.08.412"/>
</dbReference>
<dbReference type="KEGG" id="csav:115694938"/>
<keyword evidence="4 13" id="KW-0732">Signal</keyword>
<dbReference type="GeneID" id="115694938"/>
<dbReference type="SMART" id="SM00220">
    <property type="entry name" value="S_TKc"/>
    <property type="match status" value="1"/>
</dbReference>
<keyword evidence="7" id="KW-0067">ATP-binding</keyword>
<dbReference type="InterPro" id="IPR008271">
    <property type="entry name" value="Ser/Thr_kinase_AS"/>
</dbReference>
<dbReference type="OrthoDB" id="73875at2759"/>
<keyword evidence="6" id="KW-0418">Kinase</keyword>
<dbReference type="FunFam" id="3.30.200.20:FF:000195">
    <property type="entry name" value="G-type lectin S-receptor-like serine/threonine-protein kinase"/>
    <property type="match status" value="1"/>
</dbReference>
<evidence type="ECO:0000256" key="5">
    <source>
        <dbReference type="ARBA" id="ARBA00022741"/>
    </source>
</evidence>
<protein>
    <recommendedName>
        <fullName evidence="1">non-specific serine/threonine protein kinase</fullName>
        <ecNumber evidence="1">2.7.11.1</ecNumber>
    </recommendedName>
</protein>
<evidence type="ECO:0000256" key="3">
    <source>
        <dbReference type="ARBA" id="ARBA00022679"/>
    </source>
</evidence>
<dbReference type="InterPro" id="IPR000719">
    <property type="entry name" value="Prot_kinase_dom"/>
</dbReference>
<accession>A0A803QB64</accession>
<evidence type="ECO:0000256" key="2">
    <source>
        <dbReference type="ARBA" id="ARBA00022527"/>
    </source>
</evidence>
<keyword evidence="12" id="KW-1133">Transmembrane helix</keyword>
<evidence type="ECO:0000256" key="6">
    <source>
        <dbReference type="ARBA" id="ARBA00022777"/>
    </source>
</evidence>
<dbReference type="SUPFAM" id="SSF51445">
    <property type="entry name" value="(Trans)glycosidases"/>
    <property type="match status" value="1"/>
</dbReference>
<feature type="transmembrane region" description="Helical" evidence="12">
    <location>
        <begin position="376"/>
        <end position="397"/>
    </location>
</feature>
<dbReference type="EC" id="2.7.11.1" evidence="1"/>
<dbReference type="Pfam" id="PF07714">
    <property type="entry name" value="PK_Tyr_Ser-Thr"/>
    <property type="match status" value="1"/>
</dbReference>
<dbReference type="Pfam" id="PF00704">
    <property type="entry name" value="Glyco_hydro_18"/>
    <property type="match status" value="1"/>
</dbReference>
<evidence type="ECO:0000256" key="10">
    <source>
        <dbReference type="ARBA" id="ARBA00047899"/>
    </source>
</evidence>
<dbReference type="GO" id="GO:0004674">
    <property type="term" value="F:protein serine/threonine kinase activity"/>
    <property type="evidence" value="ECO:0007669"/>
    <property type="project" value="UniProtKB-KW"/>
</dbReference>
<dbReference type="GO" id="GO:0008061">
    <property type="term" value="F:chitin binding"/>
    <property type="evidence" value="ECO:0007669"/>
    <property type="project" value="InterPro"/>
</dbReference>
<dbReference type="Gene3D" id="1.10.510.10">
    <property type="entry name" value="Transferase(Phosphotransferase) domain 1"/>
    <property type="match status" value="1"/>
</dbReference>
<feature type="domain" description="Protein kinase" evidence="14">
    <location>
        <begin position="446"/>
        <end position="732"/>
    </location>
</feature>
<keyword evidence="3" id="KW-0808">Transferase</keyword>
<comment type="catalytic activity">
    <reaction evidence="10">
        <text>L-threonyl-[protein] + ATP = O-phospho-L-threonyl-[protein] + ADP + H(+)</text>
        <dbReference type="Rhea" id="RHEA:46608"/>
        <dbReference type="Rhea" id="RHEA-COMP:11060"/>
        <dbReference type="Rhea" id="RHEA-COMP:11605"/>
        <dbReference type="ChEBI" id="CHEBI:15378"/>
        <dbReference type="ChEBI" id="CHEBI:30013"/>
        <dbReference type="ChEBI" id="CHEBI:30616"/>
        <dbReference type="ChEBI" id="CHEBI:61977"/>
        <dbReference type="ChEBI" id="CHEBI:456216"/>
        <dbReference type="EC" id="2.7.11.1"/>
    </reaction>
</comment>
<dbReference type="Gene3D" id="3.10.50.10">
    <property type="match status" value="1"/>
</dbReference>
<dbReference type="AlphaFoldDB" id="A0A803QB64"/>
<dbReference type="InterPro" id="IPR017853">
    <property type="entry name" value="GH"/>
</dbReference>
<dbReference type="EMBL" id="UZAU01000683">
    <property type="status" value="NOT_ANNOTATED_CDS"/>
    <property type="molecule type" value="Genomic_DNA"/>
</dbReference>
<dbReference type="InterPro" id="IPR029070">
    <property type="entry name" value="Chitinase_insertion_sf"/>
</dbReference>
<dbReference type="OMA" id="CIEHEEQ"/>
<evidence type="ECO:0000259" key="15">
    <source>
        <dbReference type="PROSITE" id="PS51910"/>
    </source>
</evidence>
<dbReference type="CDD" id="cd02879">
    <property type="entry name" value="GH18_plant_chitinase_class_V"/>
    <property type="match status" value="1"/>
</dbReference>
<keyword evidence="12" id="KW-0812">Transmembrane</keyword>
<keyword evidence="8" id="KW-1015">Disulfide bond</keyword>
<reference evidence="16" key="2">
    <citation type="submission" date="2021-03" db="UniProtKB">
        <authorList>
            <consortium name="EnsemblPlants"/>
        </authorList>
    </citation>
    <scope>IDENTIFICATION</scope>
</reference>
<keyword evidence="2" id="KW-0723">Serine/threonine-protein kinase</keyword>
<comment type="catalytic activity">
    <reaction evidence="11">
        <text>L-seryl-[protein] + ATP = O-phospho-L-seryl-[protein] + ADP + H(+)</text>
        <dbReference type="Rhea" id="RHEA:17989"/>
        <dbReference type="Rhea" id="RHEA-COMP:9863"/>
        <dbReference type="Rhea" id="RHEA-COMP:11604"/>
        <dbReference type="ChEBI" id="CHEBI:15378"/>
        <dbReference type="ChEBI" id="CHEBI:29999"/>
        <dbReference type="ChEBI" id="CHEBI:30616"/>
        <dbReference type="ChEBI" id="CHEBI:83421"/>
        <dbReference type="ChEBI" id="CHEBI:456216"/>
        <dbReference type="EC" id="2.7.11.1"/>
    </reaction>
</comment>
<evidence type="ECO:0000256" key="4">
    <source>
        <dbReference type="ARBA" id="ARBA00022729"/>
    </source>
</evidence>
<dbReference type="RefSeq" id="XP_030477899.1">
    <property type="nucleotide sequence ID" value="XM_030622039.2"/>
</dbReference>
<dbReference type="FunFam" id="3.10.50.10:FF:000015">
    <property type="entry name" value="Chitotriosidase-1"/>
    <property type="match status" value="1"/>
</dbReference>
<evidence type="ECO:0000256" key="11">
    <source>
        <dbReference type="ARBA" id="ARBA00048679"/>
    </source>
</evidence>
<evidence type="ECO:0000256" key="9">
    <source>
        <dbReference type="ARBA" id="ARBA00023180"/>
    </source>
</evidence>
<feature type="chain" id="PRO_5030990427" description="non-specific serine/threonine protein kinase" evidence="13">
    <location>
        <begin position="29"/>
        <end position="764"/>
    </location>
</feature>
<dbReference type="GO" id="GO:0005886">
    <property type="term" value="C:plasma membrane"/>
    <property type="evidence" value="ECO:0007669"/>
    <property type="project" value="TreeGrafter"/>
</dbReference>
<evidence type="ECO:0000313" key="17">
    <source>
        <dbReference type="Proteomes" id="UP000596661"/>
    </source>
</evidence>
<dbReference type="Gene3D" id="3.30.200.20">
    <property type="entry name" value="Phosphorylase Kinase, domain 1"/>
    <property type="match status" value="1"/>
</dbReference>
<keyword evidence="17" id="KW-1185">Reference proteome</keyword>
<dbReference type="PROSITE" id="PS00108">
    <property type="entry name" value="PROTEIN_KINASE_ST"/>
    <property type="match status" value="1"/>
</dbReference>
<dbReference type="InterPro" id="IPR001245">
    <property type="entry name" value="Ser-Thr/Tyr_kinase_cat_dom"/>
</dbReference>
<dbReference type="SMART" id="SM00636">
    <property type="entry name" value="Glyco_18"/>
    <property type="match status" value="1"/>
</dbReference>
<feature type="domain" description="GH18" evidence="15">
    <location>
        <begin position="31"/>
        <end position="370"/>
    </location>
</feature>
<organism evidence="16 17">
    <name type="scientific">Cannabis sativa</name>
    <name type="common">Hemp</name>
    <name type="synonym">Marijuana</name>
    <dbReference type="NCBI Taxonomy" id="3483"/>
    <lineage>
        <taxon>Eukaryota</taxon>
        <taxon>Viridiplantae</taxon>
        <taxon>Streptophyta</taxon>
        <taxon>Embryophyta</taxon>
        <taxon>Tracheophyta</taxon>
        <taxon>Spermatophyta</taxon>
        <taxon>Magnoliopsida</taxon>
        <taxon>eudicotyledons</taxon>
        <taxon>Gunneridae</taxon>
        <taxon>Pentapetalae</taxon>
        <taxon>rosids</taxon>
        <taxon>fabids</taxon>
        <taxon>Rosales</taxon>
        <taxon>Cannabaceae</taxon>
        <taxon>Cannabis</taxon>
    </lineage>
</organism>
<name>A0A803QB64_CANSA</name>